<sequence length="158" mass="16613">MPADIATPRPPLFSSSYLDLTPLGATRRLAPTSTSMRRAALEFDSDSDTSSLSSAQSTPLPPTPSALPLSPDSREPSPSPTPPAFIMSRGRAVPIGGVAMQRTSGSLGSDGNPFALKQEAKRQRERGLSDPPSPSTANVRALRPAASVMTIRTVEWTA</sequence>
<feature type="region of interest" description="Disordered" evidence="1">
    <location>
        <begin position="23"/>
        <end position="139"/>
    </location>
</feature>
<dbReference type="VEuPathDB" id="FungiDB:A1Q1_03597"/>
<dbReference type="EMBL" id="ALBS01000238">
    <property type="protein sequence ID" value="EJT47538.1"/>
    <property type="molecule type" value="Genomic_DNA"/>
</dbReference>
<dbReference type="HOGENOM" id="CLU_1670625_0_0_1"/>
<reference evidence="2 3" key="1">
    <citation type="journal article" date="2012" name="Eukaryot. Cell">
        <title>Draft genome sequence of CBS 2479, the standard type strain of Trichosporon asahii.</title>
        <authorList>
            <person name="Yang R.Y."/>
            <person name="Li H.T."/>
            <person name="Zhu H."/>
            <person name="Zhou G.P."/>
            <person name="Wang M."/>
            <person name="Wang L."/>
        </authorList>
    </citation>
    <scope>NUCLEOTIDE SEQUENCE [LARGE SCALE GENOMIC DNA]</scope>
    <source>
        <strain evidence="3">ATCC 90039 / CBS 2479 / JCM 2466 / KCTC 7840 / NCYC 2677 / UAMH 7654</strain>
    </source>
</reference>
<protein>
    <submittedName>
        <fullName evidence="2">Uncharacterized protein</fullName>
    </submittedName>
</protein>
<organism evidence="2 3">
    <name type="scientific">Trichosporon asahii var. asahii (strain ATCC 90039 / CBS 2479 / JCM 2466 / KCTC 7840 / NBRC 103889/ NCYC 2677 / UAMH 7654)</name>
    <name type="common">Yeast</name>
    <dbReference type="NCBI Taxonomy" id="1186058"/>
    <lineage>
        <taxon>Eukaryota</taxon>
        <taxon>Fungi</taxon>
        <taxon>Dikarya</taxon>
        <taxon>Basidiomycota</taxon>
        <taxon>Agaricomycotina</taxon>
        <taxon>Tremellomycetes</taxon>
        <taxon>Trichosporonales</taxon>
        <taxon>Trichosporonaceae</taxon>
        <taxon>Trichosporon</taxon>
    </lineage>
</organism>
<dbReference type="AlphaFoldDB" id="J5QIQ8"/>
<gene>
    <name evidence="2" type="ORF">A1Q1_03597</name>
</gene>
<evidence type="ECO:0000313" key="2">
    <source>
        <dbReference type="EMBL" id="EJT47538.1"/>
    </source>
</evidence>
<feature type="compositionally biased region" description="Basic and acidic residues" evidence="1">
    <location>
        <begin position="118"/>
        <end position="128"/>
    </location>
</feature>
<evidence type="ECO:0000256" key="1">
    <source>
        <dbReference type="SAM" id="MobiDB-lite"/>
    </source>
</evidence>
<evidence type="ECO:0000313" key="3">
    <source>
        <dbReference type="Proteomes" id="UP000002748"/>
    </source>
</evidence>
<dbReference type="GeneID" id="25987110"/>
<accession>J5QIQ8</accession>
<feature type="compositionally biased region" description="Low complexity" evidence="1">
    <location>
        <begin position="48"/>
        <end position="58"/>
    </location>
</feature>
<dbReference type="KEGG" id="tasa:A1Q1_03597"/>
<proteinExistence type="predicted"/>
<comment type="caution">
    <text evidence="2">The sequence shown here is derived from an EMBL/GenBank/DDBJ whole genome shotgun (WGS) entry which is preliminary data.</text>
</comment>
<dbReference type="RefSeq" id="XP_014178870.1">
    <property type="nucleotide sequence ID" value="XM_014323395.1"/>
</dbReference>
<name>J5QIQ8_TRIAS</name>
<dbReference type="Proteomes" id="UP000002748">
    <property type="component" value="Unassembled WGS sequence"/>
</dbReference>